<evidence type="ECO:0000313" key="2">
    <source>
        <dbReference type="EMBL" id="KFD66736.1"/>
    </source>
</evidence>
<dbReference type="AlphaFoldDB" id="A0A085NB90"/>
<keyword evidence="3" id="KW-1185">Reference proteome</keyword>
<reference evidence="2 3" key="1">
    <citation type="journal article" date="2014" name="Nat. Genet.">
        <title>Genome and transcriptome of the porcine whipworm Trichuris suis.</title>
        <authorList>
            <person name="Jex A.R."/>
            <person name="Nejsum P."/>
            <person name="Schwarz E.M."/>
            <person name="Hu L."/>
            <person name="Young N.D."/>
            <person name="Hall R.S."/>
            <person name="Korhonen P.K."/>
            <person name="Liao S."/>
            <person name="Thamsborg S."/>
            <person name="Xia J."/>
            <person name="Xu P."/>
            <person name="Wang S."/>
            <person name="Scheerlinck J.P."/>
            <person name="Hofmann A."/>
            <person name="Sternberg P.W."/>
            <person name="Wang J."/>
            <person name="Gasser R.B."/>
        </authorList>
    </citation>
    <scope>NUCLEOTIDE SEQUENCE [LARGE SCALE GENOMIC DNA]</scope>
    <source>
        <strain evidence="2">DCEP-RM93F</strain>
        <strain evidence="1">DCEP-RM93M</strain>
    </source>
</reference>
<evidence type="ECO:0000313" key="3">
    <source>
        <dbReference type="Proteomes" id="UP000030764"/>
    </source>
</evidence>
<dbReference type="Proteomes" id="UP000030764">
    <property type="component" value="Unassembled WGS sequence"/>
</dbReference>
<gene>
    <name evidence="1" type="ORF">M513_06836</name>
    <name evidence="2" type="ORF">M514_06836</name>
</gene>
<dbReference type="EMBL" id="KL367521">
    <property type="protein sequence ID" value="KFD66736.1"/>
    <property type="molecule type" value="Genomic_DNA"/>
</dbReference>
<accession>A0A085NB90</accession>
<organism evidence="2">
    <name type="scientific">Trichuris suis</name>
    <name type="common">pig whipworm</name>
    <dbReference type="NCBI Taxonomy" id="68888"/>
    <lineage>
        <taxon>Eukaryota</taxon>
        <taxon>Metazoa</taxon>
        <taxon>Ecdysozoa</taxon>
        <taxon>Nematoda</taxon>
        <taxon>Enoplea</taxon>
        <taxon>Dorylaimia</taxon>
        <taxon>Trichinellida</taxon>
        <taxon>Trichuridae</taxon>
        <taxon>Trichuris</taxon>
    </lineage>
</organism>
<protein>
    <submittedName>
        <fullName evidence="2">Uncharacterized protein</fullName>
    </submittedName>
</protein>
<dbReference type="EMBL" id="KL363229">
    <property type="protein sequence ID" value="KFD52273.1"/>
    <property type="molecule type" value="Genomic_DNA"/>
</dbReference>
<name>A0A085NB90_9BILA</name>
<sequence>MQQQQRGCGITALPVMEEAEDGYMNSKESVAAMDRERENKFYLVGLNFRRDSSPAWTTNKVTKTVDESKTGNARHHGTP</sequence>
<dbReference type="Proteomes" id="UP000030758">
    <property type="component" value="Unassembled WGS sequence"/>
</dbReference>
<evidence type="ECO:0000313" key="1">
    <source>
        <dbReference type="EMBL" id="KFD52273.1"/>
    </source>
</evidence>
<proteinExistence type="predicted"/>